<dbReference type="Proteomes" id="UP000313645">
    <property type="component" value="Unassembled WGS sequence"/>
</dbReference>
<feature type="region of interest" description="Disordered" evidence="1">
    <location>
        <begin position="71"/>
        <end position="98"/>
    </location>
</feature>
<dbReference type="Pfam" id="PF03743">
    <property type="entry name" value="TrbI"/>
    <property type="match status" value="1"/>
</dbReference>
<keyword evidence="2" id="KW-0812">Transmembrane</keyword>
<reference evidence="3 4" key="1">
    <citation type="submission" date="2019-02" db="EMBL/GenBank/DDBJ databases">
        <title>Marinobacter halodurans sp. nov., a marine bacterium isolated from sea tidal flat.</title>
        <authorList>
            <person name="Yoo Y."/>
            <person name="Lee D.W."/>
            <person name="Kim B.S."/>
            <person name="Kim J.-J."/>
        </authorList>
    </citation>
    <scope>NUCLEOTIDE SEQUENCE [LARGE SCALE GENOMIC DNA]</scope>
    <source>
        <strain evidence="3 4">YJ-S3-2</strain>
    </source>
</reference>
<evidence type="ECO:0000256" key="1">
    <source>
        <dbReference type="SAM" id="MobiDB-lite"/>
    </source>
</evidence>
<dbReference type="InterPro" id="IPR005498">
    <property type="entry name" value="T4SS_VirB10/TraB/TrbI"/>
</dbReference>
<dbReference type="EMBL" id="SJDL01000008">
    <property type="protein sequence ID" value="TBW57355.1"/>
    <property type="molecule type" value="Genomic_DNA"/>
</dbReference>
<accession>A0ABY1ZM22</accession>
<gene>
    <name evidence="3" type="ORF">EZI54_06780</name>
</gene>
<evidence type="ECO:0008006" key="5">
    <source>
        <dbReference type="Google" id="ProtNLM"/>
    </source>
</evidence>
<feature type="region of interest" description="Disordered" evidence="1">
    <location>
        <begin position="217"/>
        <end position="260"/>
    </location>
</feature>
<evidence type="ECO:0000313" key="4">
    <source>
        <dbReference type="Proteomes" id="UP000313645"/>
    </source>
</evidence>
<organism evidence="3 4">
    <name type="scientific">Marinobacter halodurans</name>
    <dbReference type="NCBI Taxonomy" id="2528979"/>
    <lineage>
        <taxon>Bacteria</taxon>
        <taxon>Pseudomonadati</taxon>
        <taxon>Pseudomonadota</taxon>
        <taxon>Gammaproteobacteria</taxon>
        <taxon>Pseudomonadales</taxon>
        <taxon>Marinobacteraceae</taxon>
        <taxon>Marinobacter</taxon>
    </lineage>
</organism>
<evidence type="ECO:0000256" key="2">
    <source>
        <dbReference type="SAM" id="Phobius"/>
    </source>
</evidence>
<feature type="region of interest" description="Disordered" evidence="1">
    <location>
        <begin position="135"/>
        <end position="185"/>
    </location>
</feature>
<evidence type="ECO:0000313" key="3">
    <source>
        <dbReference type="EMBL" id="TBW57355.1"/>
    </source>
</evidence>
<dbReference type="InterPro" id="IPR049855">
    <property type="entry name" value="DotG/IcmE-like_C"/>
</dbReference>
<keyword evidence="2" id="KW-1133">Transmembrane helix</keyword>
<feature type="transmembrane region" description="Helical" evidence="2">
    <location>
        <begin position="37"/>
        <end position="55"/>
    </location>
</feature>
<keyword evidence="4" id="KW-1185">Reference proteome</keyword>
<feature type="region of interest" description="Disordered" evidence="1">
    <location>
        <begin position="1"/>
        <end position="20"/>
    </location>
</feature>
<feature type="compositionally biased region" description="Basic and acidic residues" evidence="1">
    <location>
        <begin position="135"/>
        <end position="144"/>
    </location>
</feature>
<dbReference type="CDD" id="cd16431">
    <property type="entry name" value="IcmE"/>
    <property type="match status" value="1"/>
</dbReference>
<feature type="compositionally biased region" description="Basic and acidic residues" evidence="1">
    <location>
        <begin position="168"/>
        <end position="185"/>
    </location>
</feature>
<name>A0ABY1ZM22_9GAMM</name>
<feature type="compositionally biased region" description="Polar residues" evidence="1">
    <location>
        <begin position="231"/>
        <end position="252"/>
    </location>
</feature>
<keyword evidence="2" id="KW-0472">Membrane</keyword>
<proteinExistence type="predicted"/>
<protein>
    <recommendedName>
        <fullName evidence="5">TrbI/VirB10 family protein</fullName>
    </recommendedName>
</protein>
<sequence length="466" mass="51032">MLMASSSNQTNDSGAESGSEKKQSAIKFLMSRQGRPTLLIVAIAILMACFILWWFSGVLFGPSESAQEKSTNAVATRGGGTVEARHDDSVKGDMTSPDLTDEAKEAAKLYNQEAASNDNVHPAPTFDDVEIIKVPQKDDKKESEPSGLKSESSAEDAYTYTPPNSGSSKEKEKPQKLAEYRMTREEIRDRKRQRLEAVSQIKKVYQSPPEIASVSFVEPGQETTGRVRRQAGQQRNASSQSYQQVPGNTPQNDVGEGQCPSEPLVRGGEIVYAVNDIALNTDHKGPVRITFLQGNLNGWIGMGSFKLNELGAKMNVTVERLISPAGESYDSKGYVLDPETTLWAVSSDVDYHIIYRYGGFGLASILGGFKDLAEARETQSQTSTVNGSTTEYREPDAKQVTWQLLGDFGEVWQKVFADNIDRPITVTVDPKERFGVLFKDTVCGPRVKNTGIKALRNAGKSDPVRG</sequence>
<comment type="caution">
    <text evidence="3">The sequence shown here is derived from an EMBL/GenBank/DDBJ whole genome shotgun (WGS) entry which is preliminary data.</text>
</comment>
<feature type="compositionally biased region" description="Polar residues" evidence="1">
    <location>
        <begin position="1"/>
        <end position="16"/>
    </location>
</feature>